<keyword evidence="6 15" id="KW-0808">Transferase</keyword>
<comment type="catalytic activity">
    <reaction evidence="15">
        <text>a 1,2-diacyl-sn-glycero-3-phospho-N,N-dimethylethanolamine + S-adenosyl-L-methionine = a 1,2-diacyl-sn-glycero-3-phosphocholine + S-adenosyl-L-homocysteine + H(+)</text>
        <dbReference type="Rhea" id="RHEA:32739"/>
        <dbReference type="ChEBI" id="CHEBI:15378"/>
        <dbReference type="ChEBI" id="CHEBI:57643"/>
        <dbReference type="ChEBI" id="CHEBI:57856"/>
        <dbReference type="ChEBI" id="CHEBI:59789"/>
        <dbReference type="ChEBI" id="CHEBI:64572"/>
    </reaction>
</comment>
<comment type="function">
    <text evidence="15">Catalyzes the second two steps of the methylation pathway of phosphatidylcholine biosynthesis, the SAM-dependent methylation of phosphatidylmonomethylethanolamine (PMME) to phosphatidyldimethylethanolamine (PDME) and of PDME to phosphatidylcholine (PC).</text>
</comment>
<evidence type="ECO:0000256" key="15">
    <source>
        <dbReference type="HAMAP-Rule" id="MF_03216"/>
    </source>
</evidence>
<dbReference type="InterPro" id="IPR007318">
    <property type="entry name" value="Phopholipid_MeTrfase"/>
</dbReference>
<gene>
    <name evidence="18" type="ORF">SADUNF_Sadunf01G0033200</name>
</gene>
<keyword evidence="5 15" id="KW-0489">Methyltransferase</keyword>
<feature type="transmembrane region" description="Helical" evidence="17">
    <location>
        <begin position="90"/>
        <end position="108"/>
    </location>
</feature>
<evidence type="ECO:0000256" key="10">
    <source>
        <dbReference type="ARBA" id="ARBA00022989"/>
    </source>
</evidence>
<evidence type="ECO:0000256" key="13">
    <source>
        <dbReference type="ARBA" id="ARBA00023209"/>
    </source>
</evidence>
<evidence type="ECO:0000256" key="1">
    <source>
        <dbReference type="ARBA" id="ARBA00004477"/>
    </source>
</evidence>
<comment type="pathway">
    <text evidence="2 15">Phospholipid metabolism; phosphatidylcholine biosynthesis.</text>
</comment>
<dbReference type="PANTHER" id="PTHR15458">
    <property type="entry name" value="PHOSPHATIDYLETHANOLAMINE N-METHYLTRANSFERASE"/>
    <property type="match status" value="1"/>
</dbReference>
<keyword evidence="12 15" id="KW-0472">Membrane</keyword>
<dbReference type="Pfam" id="PF04191">
    <property type="entry name" value="PEMT"/>
    <property type="match status" value="1"/>
</dbReference>
<feature type="compositionally biased region" description="Polar residues" evidence="16">
    <location>
        <begin position="44"/>
        <end position="55"/>
    </location>
</feature>
<evidence type="ECO:0000256" key="12">
    <source>
        <dbReference type="ARBA" id="ARBA00023136"/>
    </source>
</evidence>
<evidence type="ECO:0000256" key="16">
    <source>
        <dbReference type="SAM" id="MobiDB-lite"/>
    </source>
</evidence>
<evidence type="ECO:0000256" key="14">
    <source>
        <dbReference type="ARBA" id="ARBA00023264"/>
    </source>
</evidence>
<feature type="region of interest" description="Disordered" evidence="16">
    <location>
        <begin position="38"/>
        <end position="75"/>
    </location>
</feature>
<accession>A0A835NA69</accession>
<dbReference type="GO" id="GO:0005789">
    <property type="term" value="C:endoplasmic reticulum membrane"/>
    <property type="evidence" value="ECO:0007669"/>
    <property type="project" value="UniProtKB-SubCell"/>
</dbReference>
<keyword evidence="13 15" id="KW-0594">Phospholipid biosynthesis</keyword>
<proteinExistence type="inferred from homology"/>
<dbReference type="UniPathway" id="UPA00753"/>
<evidence type="ECO:0000256" key="9">
    <source>
        <dbReference type="ARBA" id="ARBA00022824"/>
    </source>
</evidence>
<evidence type="ECO:0000256" key="2">
    <source>
        <dbReference type="ARBA" id="ARBA00004969"/>
    </source>
</evidence>
<evidence type="ECO:0000256" key="8">
    <source>
        <dbReference type="ARBA" id="ARBA00022692"/>
    </source>
</evidence>
<reference evidence="18 19" key="1">
    <citation type="submission" date="2020-10" db="EMBL/GenBank/DDBJ databases">
        <title>Plant Genome Project.</title>
        <authorList>
            <person name="Zhang R.-G."/>
        </authorList>
    </citation>
    <scope>NUCLEOTIDE SEQUENCE [LARGE SCALE GENOMIC DNA]</scope>
    <source>
        <strain evidence="18">FAFU-HL-1</strain>
        <tissue evidence="18">Leaf</tissue>
    </source>
</reference>
<dbReference type="AlphaFoldDB" id="A0A835NA69"/>
<comment type="similarity">
    <text evidence="15">Belongs to the class VI-like SAM-binding methyltransferase superfamily. PEMT/PEM2 methyltransferase family.</text>
</comment>
<keyword evidence="19" id="KW-1185">Reference proteome</keyword>
<dbReference type="EC" id="2.1.1.71" evidence="15"/>
<feature type="topological domain" description="Cytoplasmic" evidence="15">
    <location>
        <begin position="242"/>
        <end position="253"/>
    </location>
</feature>
<name>A0A835NA69_9ROSI</name>
<comment type="pathway">
    <text evidence="3">Lipid metabolism.</text>
</comment>
<keyword evidence="9 15" id="KW-0256">Endoplasmic reticulum</keyword>
<keyword evidence="14 15" id="KW-1208">Phospholipid metabolism</keyword>
<keyword evidence="10 15" id="KW-1133">Transmembrane helix</keyword>
<organism evidence="18 19">
    <name type="scientific">Salix dunnii</name>
    <dbReference type="NCBI Taxonomy" id="1413687"/>
    <lineage>
        <taxon>Eukaryota</taxon>
        <taxon>Viridiplantae</taxon>
        <taxon>Streptophyta</taxon>
        <taxon>Embryophyta</taxon>
        <taxon>Tracheophyta</taxon>
        <taxon>Spermatophyta</taxon>
        <taxon>Magnoliopsida</taxon>
        <taxon>eudicotyledons</taxon>
        <taxon>Gunneridae</taxon>
        <taxon>Pentapetalae</taxon>
        <taxon>rosids</taxon>
        <taxon>fabids</taxon>
        <taxon>Malpighiales</taxon>
        <taxon>Salicaceae</taxon>
        <taxon>Saliceae</taxon>
        <taxon>Salix</taxon>
    </lineage>
</organism>
<dbReference type="EMBL" id="JADGMS010000001">
    <property type="protein sequence ID" value="KAF9688873.1"/>
    <property type="molecule type" value="Genomic_DNA"/>
</dbReference>
<evidence type="ECO:0000256" key="11">
    <source>
        <dbReference type="ARBA" id="ARBA00023098"/>
    </source>
</evidence>
<keyword evidence="7 15" id="KW-0949">S-adenosyl-L-methionine</keyword>
<dbReference type="PANTHER" id="PTHR15458:SF5">
    <property type="entry name" value="PHOSPHATIDYLETHANOLAMINE N-METHYLTRANSFERASE"/>
    <property type="match status" value="1"/>
</dbReference>
<comment type="caution">
    <text evidence="15">Lacks conserved residue(s) required for the propagation of feature annotation.</text>
</comment>
<dbReference type="GO" id="GO:0004608">
    <property type="term" value="F:phosphatidylethanolamine N-methyltransferase activity"/>
    <property type="evidence" value="ECO:0007669"/>
    <property type="project" value="UniProtKB-UniRule"/>
</dbReference>
<feature type="topological domain" description="Lumenal" evidence="15">
    <location>
        <begin position="1"/>
        <end position="88"/>
    </location>
</feature>
<evidence type="ECO:0000256" key="6">
    <source>
        <dbReference type="ARBA" id="ARBA00022679"/>
    </source>
</evidence>
<keyword evidence="8 15" id="KW-0812">Transmembrane</keyword>
<comment type="subcellular location">
    <subcellularLocation>
        <location evidence="1 15">Endoplasmic reticulum membrane</location>
        <topology evidence="1 15">Multi-pass membrane protein</topology>
    </subcellularLocation>
</comment>
<dbReference type="HAMAP" id="MF_03216">
    <property type="entry name" value="PLMT"/>
    <property type="match status" value="1"/>
</dbReference>
<evidence type="ECO:0000256" key="4">
    <source>
        <dbReference type="ARBA" id="ARBA00022516"/>
    </source>
</evidence>
<evidence type="ECO:0000256" key="3">
    <source>
        <dbReference type="ARBA" id="ARBA00005189"/>
    </source>
</evidence>
<dbReference type="OrthoDB" id="8300106at2759"/>
<feature type="transmembrane region" description="Helical" evidence="17">
    <location>
        <begin position="128"/>
        <end position="150"/>
    </location>
</feature>
<protein>
    <recommendedName>
        <fullName evidence="15">Phosphatidyl-N-methylethanolamine N-methyltransferase</fullName>
        <ecNumber evidence="15">2.1.1.71</ecNumber>
    </recommendedName>
    <alternativeName>
        <fullName evidence="15">Phospholipid methyltransferase</fullName>
        <shortName evidence="15">PLMT</shortName>
    </alternativeName>
</protein>
<comment type="caution">
    <text evidence="18">The sequence shown here is derived from an EMBL/GenBank/DDBJ whole genome shotgun (WGS) entry which is preliminary data.</text>
</comment>
<keyword evidence="11 15" id="KW-0443">Lipid metabolism</keyword>
<dbReference type="Proteomes" id="UP000657918">
    <property type="component" value="Unassembled WGS sequence"/>
</dbReference>
<evidence type="ECO:0000313" key="19">
    <source>
        <dbReference type="Proteomes" id="UP000657918"/>
    </source>
</evidence>
<dbReference type="GO" id="GO:0032259">
    <property type="term" value="P:methylation"/>
    <property type="evidence" value="ECO:0007669"/>
    <property type="project" value="UniProtKB-KW"/>
</dbReference>
<evidence type="ECO:0000313" key="18">
    <source>
        <dbReference type="EMBL" id="KAF9688873.1"/>
    </source>
</evidence>
<comment type="catalytic activity">
    <reaction evidence="15">
        <text>a 1,2-diacyl-sn-glycero-3-phospho-N-methylethanolamine + S-adenosyl-L-methionine = a 1,2-diacyl-sn-glycero-3-phospho-N,N-dimethylethanolamine + S-adenosyl-L-homocysteine + H(+)</text>
        <dbReference type="Rhea" id="RHEA:32735"/>
        <dbReference type="ChEBI" id="CHEBI:15378"/>
        <dbReference type="ChEBI" id="CHEBI:57856"/>
        <dbReference type="ChEBI" id="CHEBI:59789"/>
        <dbReference type="ChEBI" id="CHEBI:64572"/>
        <dbReference type="ChEBI" id="CHEBI:64573"/>
        <dbReference type="EC" id="2.1.1.71"/>
    </reaction>
</comment>
<feature type="compositionally biased region" description="Basic residues" evidence="16">
    <location>
        <begin position="56"/>
        <end position="65"/>
    </location>
</feature>
<evidence type="ECO:0000256" key="7">
    <source>
        <dbReference type="ARBA" id="ARBA00022691"/>
    </source>
</evidence>
<feature type="binding site" evidence="15">
    <location>
        <begin position="243"/>
        <end position="244"/>
    </location>
    <ligand>
        <name>S-adenosyl-L-methionine</name>
        <dbReference type="ChEBI" id="CHEBI:59789"/>
    </ligand>
</feature>
<dbReference type="Gene3D" id="1.20.120.1630">
    <property type="match status" value="1"/>
</dbReference>
<dbReference type="InterPro" id="IPR024960">
    <property type="entry name" value="PEMT/MFAP"/>
</dbReference>
<evidence type="ECO:0000256" key="5">
    <source>
        <dbReference type="ARBA" id="ARBA00022603"/>
    </source>
</evidence>
<keyword evidence="4 15" id="KW-0444">Lipid biosynthesis</keyword>
<dbReference type="GO" id="GO:0000773">
    <property type="term" value="F:phosphatidyl-N-methylethanolamine N-methyltransferase activity"/>
    <property type="evidence" value="ECO:0007669"/>
    <property type="project" value="UniProtKB-UniRule"/>
</dbReference>
<dbReference type="GO" id="GO:0006656">
    <property type="term" value="P:phosphatidylcholine biosynthetic process"/>
    <property type="evidence" value="ECO:0007669"/>
    <property type="project" value="UniProtKB-UniRule"/>
</dbReference>
<feature type="binding site" evidence="15">
    <location>
        <begin position="163"/>
        <end position="165"/>
    </location>
    <ligand>
        <name>S-adenosyl-L-methionine</name>
        <dbReference type="ChEBI" id="CHEBI:59789"/>
    </ligand>
</feature>
<sequence length="253" mass="28995">MSNGLGSKQKKKCILLRKSIKWGRETVLSTQKDQAHFILPGRTNGAQSPTKSSLRSPRRNTKPHKNPSGDCDFDTKFPRKSVGKQAREKMGVLAAVGVLLPFPYYYWLWTNPQAWVNLCGKYKNPSKVMSYVSHFLKLLQFISLFSVSTLSWPPPLYFWPLFGFGQFLNFRVYQLLGESGTYYGVRFGKNIPWVTEFPFGVIQDPQYVGSILSLFACLSWTPFQYILLWTLGYVFMIYVESKEDPATRAKPVS</sequence>
<evidence type="ECO:0000256" key="17">
    <source>
        <dbReference type="SAM" id="Phobius"/>
    </source>
</evidence>